<feature type="non-terminal residue" evidence="1">
    <location>
        <position position="68"/>
    </location>
</feature>
<comment type="caution">
    <text evidence="1">The sequence shown here is derived from an EMBL/GenBank/DDBJ whole genome shotgun (WGS) entry which is preliminary data.</text>
</comment>
<gene>
    <name evidence="1" type="ORF">KI387_007835</name>
</gene>
<evidence type="ECO:0000313" key="2">
    <source>
        <dbReference type="Proteomes" id="UP000824469"/>
    </source>
</evidence>
<reference evidence="1 2" key="1">
    <citation type="journal article" date="2021" name="Nat. Plants">
        <title>The Taxus genome provides insights into paclitaxel biosynthesis.</title>
        <authorList>
            <person name="Xiong X."/>
            <person name="Gou J."/>
            <person name="Liao Q."/>
            <person name="Li Y."/>
            <person name="Zhou Q."/>
            <person name="Bi G."/>
            <person name="Li C."/>
            <person name="Du R."/>
            <person name="Wang X."/>
            <person name="Sun T."/>
            <person name="Guo L."/>
            <person name="Liang H."/>
            <person name="Lu P."/>
            <person name="Wu Y."/>
            <person name="Zhang Z."/>
            <person name="Ro D.K."/>
            <person name="Shang Y."/>
            <person name="Huang S."/>
            <person name="Yan J."/>
        </authorList>
    </citation>
    <scope>NUCLEOTIDE SEQUENCE [LARGE SCALE GENOMIC DNA]</scope>
    <source>
        <strain evidence="1">Ta-2019</strain>
    </source>
</reference>
<dbReference type="EMBL" id="JAHRHJ020000002">
    <property type="protein sequence ID" value="KAH9327657.1"/>
    <property type="molecule type" value="Genomic_DNA"/>
</dbReference>
<organism evidence="1 2">
    <name type="scientific">Taxus chinensis</name>
    <name type="common">Chinese yew</name>
    <name type="synonym">Taxus wallichiana var. chinensis</name>
    <dbReference type="NCBI Taxonomy" id="29808"/>
    <lineage>
        <taxon>Eukaryota</taxon>
        <taxon>Viridiplantae</taxon>
        <taxon>Streptophyta</taxon>
        <taxon>Embryophyta</taxon>
        <taxon>Tracheophyta</taxon>
        <taxon>Spermatophyta</taxon>
        <taxon>Pinopsida</taxon>
        <taxon>Pinidae</taxon>
        <taxon>Conifers II</taxon>
        <taxon>Cupressales</taxon>
        <taxon>Taxaceae</taxon>
        <taxon>Taxus</taxon>
    </lineage>
</organism>
<sequence>AKAISKQLIEQYVTMTKEYALPEVEEKRKELMQKIEDAHAHLIRKNTALMTAYCYDPLMDAYRELQME</sequence>
<name>A0AA38GQM0_TAXCH</name>
<protein>
    <submittedName>
        <fullName evidence="1">Uncharacterized protein</fullName>
    </submittedName>
</protein>
<accession>A0AA38GQM0</accession>
<dbReference type="Proteomes" id="UP000824469">
    <property type="component" value="Unassembled WGS sequence"/>
</dbReference>
<keyword evidence="2" id="KW-1185">Reference proteome</keyword>
<proteinExistence type="predicted"/>
<dbReference type="AlphaFoldDB" id="A0AA38GQM0"/>
<evidence type="ECO:0000313" key="1">
    <source>
        <dbReference type="EMBL" id="KAH9327657.1"/>
    </source>
</evidence>
<feature type="non-terminal residue" evidence="1">
    <location>
        <position position="1"/>
    </location>
</feature>